<evidence type="ECO:0000256" key="9">
    <source>
        <dbReference type="SAM" id="MobiDB-lite"/>
    </source>
</evidence>
<keyword evidence="5 8" id="KW-0998">Cell outer membrane</keyword>
<evidence type="ECO:0000313" key="12">
    <source>
        <dbReference type="EMBL" id="VFK37848.1"/>
    </source>
</evidence>
<dbReference type="CDD" id="cd07185">
    <property type="entry name" value="OmpA_C-like"/>
    <property type="match status" value="1"/>
</dbReference>
<evidence type="ECO:0000256" key="3">
    <source>
        <dbReference type="ARBA" id="ARBA00023136"/>
    </source>
</evidence>
<dbReference type="AlphaFoldDB" id="A0A450Y8J9"/>
<keyword evidence="2 8" id="KW-0732">Signal</keyword>
<dbReference type="InterPro" id="IPR039001">
    <property type="entry name" value="Pal"/>
</dbReference>
<feature type="domain" description="OmpA-like" evidence="11">
    <location>
        <begin position="57"/>
        <end position="173"/>
    </location>
</feature>
<dbReference type="PANTHER" id="PTHR30329:SF21">
    <property type="entry name" value="LIPOPROTEIN YIAD-RELATED"/>
    <property type="match status" value="1"/>
</dbReference>
<dbReference type="HAMAP" id="MF_02204">
    <property type="entry name" value="Pal"/>
    <property type="match status" value="1"/>
</dbReference>
<dbReference type="InterPro" id="IPR006665">
    <property type="entry name" value="OmpA-like"/>
</dbReference>
<evidence type="ECO:0000256" key="2">
    <source>
        <dbReference type="ARBA" id="ARBA00022729"/>
    </source>
</evidence>
<dbReference type="PROSITE" id="PS51257">
    <property type="entry name" value="PROKAR_LIPOPROTEIN"/>
    <property type="match status" value="1"/>
</dbReference>
<feature type="signal peptide" evidence="10">
    <location>
        <begin position="1"/>
        <end position="19"/>
    </location>
</feature>
<feature type="compositionally biased region" description="Polar residues" evidence="9">
    <location>
        <begin position="42"/>
        <end position="53"/>
    </location>
</feature>
<comment type="subcellular location">
    <subcellularLocation>
        <location evidence="8">Cell outer membrane</location>
        <topology evidence="8">Lipid-anchor</topology>
    </subcellularLocation>
</comment>
<dbReference type="PANTHER" id="PTHR30329">
    <property type="entry name" value="STATOR ELEMENT OF FLAGELLAR MOTOR COMPLEX"/>
    <property type="match status" value="1"/>
</dbReference>
<evidence type="ECO:0000256" key="7">
    <source>
        <dbReference type="ARBA" id="ARBA00023306"/>
    </source>
</evidence>
<dbReference type="NCBIfam" id="TIGR02802">
    <property type="entry name" value="Pal_lipo"/>
    <property type="match status" value="1"/>
</dbReference>
<dbReference type="Pfam" id="PF00691">
    <property type="entry name" value="OmpA"/>
    <property type="match status" value="1"/>
</dbReference>
<comment type="subunit">
    <text evidence="8">The Tol-Pal system is composed of five core proteins: the inner membrane proteins TolA, TolQ and TolR, the periplasmic protein TolB and the outer membrane protein Pal. They form a network linking the inner and outer membranes and the peptidoglycan layer.</text>
</comment>
<dbReference type="InterPro" id="IPR014169">
    <property type="entry name" value="Pal_lipo_C"/>
</dbReference>
<keyword evidence="4 8" id="KW-0564">Palmitate</keyword>
<reference evidence="12" key="1">
    <citation type="submission" date="2019-02" db="EMBL/GenBank/DDBJ databases">
        <authorList>
            <person name="Gruber-Vodicka R. H."/>
            <person name="Seah K. B. B."/>
        </authorList>
    </citation>
    <scope>NUCLEOTIDE SEQUENCE</scope>
    <source>
        <strain evidence="12">BECK_BZ123</strain>
    </source>
</reference>
<evidence type="ECO:0000256" key="8">
    <source>
        <dbReference type="HAMAP-Rule" id="MF_02204"/>
    </source>
</evidence>
<proteinExistence type="inferred from homology"/>
<keyword evidence="7 8" id="KW-0131">Cell cycle</keyword>
<keyword evidence="1 8" id="KW-0132">Cell division</keyword>
<feature type="region of interest" description="Disordered" evidence="9">
    <location>
        <begin position="26"/>
        <end position="57"/>
    </location>
</feature>
<evidence type="ECO:0000256" key="1">
    <source>
        <dbReference type="ARBA" id="ARBA00022618"/>
    </source>
</evidence>
<evidence type="ECO:0000256" key="4">
    <source>
        <dbReference type="ARBA" id="ARBA00023139"/>
    </source>
</evidence>
<comment type="function">
    <text evidence="8">Part of the Tol-Pal system, which plays a role in outer membrane invagination during cell division and is important for maintaining outer membrane integrity.</text>
</comment>
<dbReference type="GO" id="GO:0009279">
    <property type="term" value="C:cell outer membrane"/>
    <property type="evidence" value="ECO:0007669"/>
    <property type="project" value="UniProtKB-SubCell"/>
</dbReference>
<protein>
    <recommendedName>
        <fullName evidence="8">Peptidoglycan-associated lipoprotein</fullName>
        <shortName evidence="8">PAL</shortName>
    </recommendedName>
</protein>
<dbReference type="GO" id="GO:0051301">
    <property type="term" value="P:cell division"/>
    <property type="evidence" value="ECO:0007669"/>
    <property type="project" value="UniProtKB-UniRule"/>
</dbReference>
<sequence>MSKYIIQLMVIGFASLVLAACTTTPPKSDGIEGGADVEDRNGSNAIENGSASMSPLEDPNSLLSNRIIYFDFDSNDIKPEFREIIEAHARYLVDHGNVNVKLGGHCDERGTREYNLALGERRAKAVSRSMSVLGVSDNQLYAVSYGEEQPAEQRSDEFAWRKNRRVEIIYRNQ</sequence>
<organism evidence="12">
    <name type="scientific">Candidatus Kentrum sp. TC</name>
    <dbReference type="NCBI Taxonomy" id="2126339"/>
    <lineage>
        <taxon>Bacteria</taxon>
        <taxon>Pseudomonadati</taxon>
        <taxon>Pseudomonadota</taxon>
        <taxon>Gammaproteobacteria</taxon>
        <taxon>Candidatus Kentrum</taxon>
    </lineage>
</organism>
<dbReference type="InterPro" id="IPR006664">
    <property type="entry name" value="OMP_bac"/>
</dbReference>
<dbReference type="SUPFAM" id="SSF103088">
    <property type="entry name" value="OmpA-like"/>
    <property type="match status" value="1"/>
</dbReference>
<keyword evidence="6 8" id="KW-0449">Lipoprotein</keyword>
<dbReference type="InterPro" id="IPR036737">
    <property type="entry name" value="OmpA-like_sf"/>
</dbReference>
<comment type="similarity">
    <text evidence="8">Belongs to the Pal lipoprotein family.</text>
</comment>
<keyword evidence="3 8" id="KW-0472">Membrane</keyword>
<dbReference type="InterPro" id="IPR050330">
    <property type="entry name" value="Bact_OuterMem_StrucFunc"/>
</dbReference>
<dbReference type="Gene3D" id="3.30.1330.60">
    <property type="entry name" value="OmpA-like domain"/>
    <property type="match status" value="1"/>
</dbReference>
<accession>A0A450Y8J9</accession>
<gene>
    <name evidence="8" type="primary">pal</name>
    <name evidence="12" type="ORF">BECKTC1821D_GA0114238_100279</name>
</gene>
<feature type="chain" id="PRO_5018968573" description="Peptidoglycan-associated lipoprotein" evidence="10">
    <location>
        <begin position="20"/>
        <end position="173"/>
    </location>
</feature>
<evidence type="ECO:0000256" key="6">
    <source>
        <dbReference type="ARBA" id="ARBA00023288"/>
    </source>
</evidence>
<dbReference type="PRINTS" id="PR01021">
    <property type="entry name" value="OMPADOMAIN"/>
</dbReference>
<evidence type="ECO:0000259" key="11">
    <source>
        <dbReference type="PROSITE" id="PS51123"/>
    </source>
</evidence>
<name>A0A450Y8J9_9GAMM</name>
<evidence type="ECO:0000256" key="5">
    <source>
        <dbReference type="ARBA" id="ARBA00023237"/>
    </source>
</evidence>
<dbReference type="EMBL" id="CAADFS010000002">
    <property type="protein sequence ID" value="VFK37848.1"/>
    <property type="molecule type" value="Genomic_DNA"/>
</dbReference>
<evidence type="ECO:0000256" key="10">
    <source>
        <dbReference type="SAM" id="SignalP"/>
    </source>
</evidence>
<dbReference type="PROSITE" id="PS51123">
    <property type="entry name" value="OMPA_2"/>
    <property type="match status" value="1"/>
</dbReference>